<dbReference type="RefSeq" id="WP_381604888.1">
    <property type="nucleotide sequence ID" value="NZ_JBHTEB010000001.1"/>
</dbReference>
<organism evidence="1 2">
    <name type="scientific">Streptomyces flavalbus</name>
    <dbReference type="NCBI Taxonomy" id="2665155"/>
    <lineage>
        <taxon>Bacteria</taxon>
        <taxon>Bacillati</taxon>
        <taxon>Actinomycetota</taxon>
        <taxon>Actinomycetes</taxon>
        <taxon>Kitasatosporales</taxon>
        <taxon>Streptomycetaceae</taxon>
        <taxon>Streptomyces</taxon>
    </lineage>
</organism>
<accession>A0ABW2W1H3</accession>
<evidence type="ECO:0000313" key="1">
    <source>
        <dbReference type="EMBL" id="MFD0313335.1"/>
    </source>
</evidence>
<dbReference type="EMBL" id="JBHTEB010000001">
    <property type="protein sequence ID" value="MFD0313335.1"/>
    <property type="molecule type" value="Genomic_DNA"/>
</dbReference>
<sequence>MRTGPQRYPGASTAYWYQNAYPGSPMETNVILWHSTEGTSLPSYGGGASAPNFTAKPDFAARRLVWYQHFDFDTSSRALRNLSGGVETNTLNVCQVEIVGTCDPTTHRRWGSTRHLYTPELPSWAVRDLAAFARWAHERHGVPLTSGLTFKPYPSSYGANGVRMSASRWLSFKGHCGHQHAPENDHGDPGAFPMAAILAAAKGTPQEDDMPKYVNLGLAEPYTLRPGTWDSVEFTKEWSDETGDHATNGSVWARGPARFTGSLSLTVIGLPVGAVLQARMSEYEGDEHRTDHPIHEIVGTSGSTFAVIPVTKRLGSRRGMRVRLLNQADEPVTINSAVLTLMVWKES</sequence>
<evidence type="ECO:0000313" key="2">
    <source>
        <dbReference type="Proteomes" id="UP001597023"/>
    </source>
</evidence>
<protein>
    <submittedName>
        <fullName evidence="1">N-acetylmuramoyl-L-alanine amidase</fullName>
    </submittedName>
</protein>
<dbReference type="Proteomes" id="UP001597023">
    <property type="component" value="Unassembled WGS sequence"/>
</dbReference>
<name>A0ABW2W1H3_9ACTN</name>
<keyword evidence="2" id="KW-1185">Reference proteome</keyword>
<reference evidence="2" key="1">
    <citation type="journal article" date="2019" name="Int. J. Syst. Evol. Microbiol.">
        <title>The Global Catalogue of Microorganisms (GCM) 10K type strain sequencing project: providing services to taxonomists for standard genome sequencing and annotation.</title>
        <authorList>
            <consortium name="The Broad Institute Genomics Platform"/>
            <consortium name="The Broad Institute Genome Sequencing Center for Infectious Disease"/>
            <person name="Wu L."/>
            <person name="Ma J."/>
        </authorList>
    </citation>
    <scope>NUCLEOTIDE SEQUENCE [LARGE SCALE GENOMIC DNA]</scope>
    <source>
        <strain evidence="2">CGMCC 4.7400</strain>
    </source>
</reference>
<proteinExistence type="predicted"/>
<comment type="caution">
    <text evidence="1">The sequence shown here is derived from an EMBL/GenBank/DDBJ whole genome shotgun (WGS) entry which is preliminary data.</text>
</comment>
<gene>
    <name evidence="1" type="ORF">ACFQZ6_03605</name>
</gene>